<comment type="caution">
    <text evidence="9">The sequence shown here is derived from an EMBL/GenBank/DDBJ whole genome shotgun (WGS) entry which is preliminary data.</text>
</comment>
<dbReference type="PANTHER" id="PTHR23521">
    <property type="entry name" value="TRANSPORTER MFS SUPERFAMILY"/>
    <property type="match status" value="1"/>
</dbReference>
<dbReference type="GO" id="GO:0005886">
    <property type="term" value="C:plasma membrane"/>
    <property type="evidence" value="ECO:0007669"/>
    <property type="project" value="UniProtKB-SubCell"/>
</dbReference>
<dbReference type="PROSITE" id="PS50850">
    <property type="entry name" value="MFS"/>
    <property type="match status" value="1"/>
</dbReference>
<evidence type="ECO:0000313" key="9">
    <source>
        <dbReference type="EMBL" id="KHJ54736.1"/>
    </source>
</evidence>
<dbReference type="InterPro" id="IPR036259">
    <property type="entry name" value="MFS_trans_sf"/>
</dbReference>
<feature type="transmembrane region" description="Helical" evidence="7">
    <location>
        <begin position="198"/>
        <end position="219"/>
    </location>
</feature>
<dbReference type="Proteomes" id="UP000030826">
    <property type="component" value="Unassembled WGS sequence"/>
</dbReference>
<dbReference type="InterPro" id="IPR047200">
    <property type="entry name" value="MFS_YcaD-like"/>
</dbReference>
<accession>A0A0B1Q5S9</accession>
<dbReference type="SUPFAM" id="SSF103473">
    <property type="entry name" value="MFS general substrate transporter"/>
    <property type="match status" value="1"/>
</dbReference>
<feature type="transmembrane region" description="Helical" evidence="7">
    <location>
        <begin position="157"/>
        <end position="178"/>
    </location>
</feature>
<reference evidence="9 10" key="1">
    <citation type="submission" date="2014-09" db="EMBL/GenBank/DDBJ databases">
        <title>Isolation and characterization of Aurantimonas altamirensis ON-56566 from clinical sample following a dog bite.</title>
        <authorList>
            <person name="Eshaghi A."/>
            <person name="Li A."/>
            <person name="Shahinas D."/>
            <person name="Bahn P."/>
            <person name="Kus J.V."/>
            <person name="Patel S.N."/>
        </authorList>
    </citation>
    <scope>NUCLEOTIDE SEQUENCE [LARGE SCALE GENOMIC DNA]</scope>
    <source>
        <strain evidence="9 10">ON-56566</strain>
    </source>
</reference>
<dbReference type="RefSeq" id="WP_039191647.1">
    <property type="nucleotide sequence ID" value="NZ_JRFJ01000002.1"/>
</dbReference>
<evidence type="ECO:0000256" key="2">
    <source>
        <dbReference type="ARBA" id="ARBA00022448"/>
    </source>
</evidence>
<keyword evidence="2" id="KW-0813">Transport</keyword>
<feature type="transmembrane region" description="Helical" evidence="7">
    <location>
        <begin position="287"/>
        <end position="306"/>
    </location>
</feature>
<evidence type="ECO:0000256" key="4">
    <source>
        <dbReference type="ARBA" id="ARBA00022692"/>
    </source>
</evidence>
<dbReference type="InterPro" id="IPR020846">
    <property type="entry name" value="MFS_dom"/>
</dbReference>
<dbReference type="STRING" id="370622.LA66_09130"/>
<name>A0A0B1Q5S9_9HYPH</name>
<dbReference type="AlphaFoldDB" id="A0A0B1Q5S9"/>
<proteinExistence type="predicted"/>
<dbReference type="PANTHER" id="PTHR23521:SF2">
    <property type="entry name" value="TRANSPORTER MFS SUPERFAMILY"/>
    <property type="match status" value="1"/>
</dbReference>
<dbReference type="CDD" id="cd17477">
    <property type="entry name" value="MFS_YcaD_like"/>
    <property type="match status" value="1"/>
</dbReference>
<organism evidence="9 10">
    <name type="scientific">Aureimonas altamirensis</name>
    <dbReference type="NCBI Taxonomy" id="370622"/>
    <lineage>
        <taxon>Bacteria</taxon>
        <taxon>Pseudomonadati</taxon>
        <taxon>Pseudomonadota</taxon>
        <taxon>Alphaproteobacteria</taxon>
        <taxon>Hyphomicrobiales</taxon>
        <taxon>Aurantimonadaceae</taxon>
        <taxon>Aureimonas</taxon>
    </lineage>
</organism>
<feature type="transmembrane region" description="Helical" evidence="7">
    <location>
        <begin position="231"/>
        <end position="251"/>
    </location>
</feature>
<feature type="transmembrane region" description="Helical" evidence="7">
    <location>
        <begin position="45"/>
        <end position="64"/>
    </location>
</feature>
<dbReference type="GO" id="GO:0022857">
    <property type="term" value="F:transmembrane transporter activity"/>
    <property type="evidence" value="ECO:0007669"/>
    <property type="project" value="InterPro"/>
</dbReference>
<feature type="transmembrane region" description="Helical" evidence="7">
    <location>
        <begin position="129"/>
        <end position="151"/>
    </location>
</feature>
<dbReference type="OrthoDB" id="9810614at2"/>
<dbReference type="EMBL" id="JRFJ01000002">
    <property type="protein sequence ID" value="KHJ54736.1"/>
    <property type="molecule type" value="Genomic_DNA"/>
</dbReference>
<dbReference type="Pfam" id="PF07690">
    <property type="entry name" value="MFS_1"/>
    <property type="match status" value="1"/>
</dbReference>
<protein>
    <submittedName>
        <fullName evidence="9">Major facilitator transporter</fullName>
    </submittedName>
</protein>
<feature type="transmembrane region" description="Helical" evidence="7">
    <location>
        <begin position="327"/>
        <end position="346"/>
    </location>
</feature>
<dbReference type="Gene3D" id="1.20.1250.20">
    <property type="entry name" value="MFS general substrate transporter like domains"/>
    <property type="match status" value="2"/>
</dbReference>
<feature type="domain" description="Major facilitator superfamily (MFS) profile" evidence="8">
    <location>
        <begin position="1"/>
        <end position="379"/>
    </location>
</feature>
<feature type="transmembrane region" description="Helical" evidence="7">
    <location>
        <begin position="71"/>
        <end position="90"/>
    </location>
</feature>
<evidence type="ECO:0000256" key="1">
    <source>
        <dbReference type="ARBA" id="ARBA00004651"/>
    </source>
</evidence>
<gene>
    <name evidence="9" type="ORF">LA66_09130</name>
</gene>
<sequence>MIRAQLGAIISGTSLIQLANGFFTTVVSLNLGSADLAPLLDGLIVSSYFLGFTVGAATAGRLLSRTGHVRAYAAFAAIVIASTAGMAMQFDAVTWAILRTLIGYGCAGLFVTAESWLHARAPAQARGRVFAIYMIGTFLALALGQLLTGLVNLNGPVPFSIITALFALAIVVVSTTYADQPAMTVAKSVQYREILGKAPLAVVGCVLSGMISATFYAVFPAWMLVTGFSQVTISMFMLAAVLGGLSFQYPVGRLSDRFDRRSVLSGIGIGLGAMALAITFAPRTYPSILPIAFVLGGAMSTIYPVAVSHALDQLAPDKIASVSSRMILLSGLGSITGPIGAFWIMERLDIDGVAYMISILATLLAVSGVLMIRFGASPEAKSEHHLGVVAPQAISIDES</sequence>
<keyword evidence="6 7" id="KW-0472">Membrane</keyword>
<keyword evidence="5 7" id="KW-1133">Transmembrane helix</keyword>
<keyword evidence="4 7" id="KW-0812">Transmembrane</keyword>
<evidence type="ECO:0000256" key="7">
    <source>
        <dbReference type="SAM" id="Phobius"/>
    </source>
</evidence>
<feature type="transmembrane region" description="Helical" evidence="7">
    <location>
        <begin position="96"/>
        <end position="117"/>
    </location>
</feature>
<evidence type="ECO:0000256" key="3">
    <source>
        <dbReference type="ARBA" id="ARBA00022475"/>
    </source>
</evidence>
<comment type="subcellular location">
    <subcellularLocation>
        <location evidence="1">Cell membrane</location>
        <topology evidence="1">Multi-pass membrane protein</topology>
    </subcellularLocation>
</comment>
<evidence type="ECO:0000256" key="6">
    <source>
        <dbReference type="ARBA" id="ARBA00023136"/>
    </source>
</evidence>
<dbReference type="InterPro" id="IPR011701">
    <property type="entry name" value="MFS"/>
</dbReference>
<feature type="transmembrane region" description="Helical" evidence="7">
    <location>
        <begin position="263"/>
        <end position="281"/>
    </location>
</feature>
<evidence type="ECO:0000259" key="8">
    <source>
        <dbReference type="PROSITE" id="PS50850"/>
    </source>
</evidence>
<evidence type="ECO:0000256" key="5">
    <source>
        <dbReference type="ARBA" id="ARBA00022989"/>
    </source>
</evidence>
<feature type="transmembrane region" description="Helical" evidence="7">
    <location>
        <begin position="352"/>
        <end position="372"/>
    </location>
</feature>
<keyword evidence="3" id="KW-1003">Cell membrane</keyword>
<evidence type="ECO:0000313" key="10">
    <source>
        <dbReference type="Proteomes" id="UP000030826"/>
    </source>
</evidence>